<organism evidence="1 2">
    <name type="scientific">Candidatus Shapirobacteria bacterium CG09_land_8_20_14_0_10_39_12</name>
    <dbReference type="NCBI Taxonomy" id="1974885"/>
    <lineage>
        <taxon>Bacteria</taxon>
        <taxon>Candidatus Shapironibacteriota</taxon>
    </lineage>
</organism>
<gene>
    <name evidence="1" type="ORF">COT64_02505</name>
</gene>
<comment type="caution">
    <text evidence="1">The sequence shown here is derived from an EMBL/GenBank/DDBJ whole genome shotgun (WGS) entry which is preliminary data.</text>
</comment>
<dbReference type="AlphaFoldDB" id="A0A2H0WRC9"/>
<dbReference type="EMBL" id="PEZI01000052">
    <property type="protein sequence ID" value="PIS14469.1"/>
    <property type="molecule type" value="Genomic_DNA"/>
</dbReference>
<sequence length="239" mass="28471">MDIGKLNKQLFLWIQSLDKRDKNFLLTRLSSLKSVYPFNEYEYRLMFLLNKKVISFEDYEKLREAYVQERPYLGLFGISPRRFGDIWAKQHLQDIDNRFQEPSKKIDLNYQGEYDLYLPQKEGIVKIEIKACRAINTKKAGELETKALNSASKEPFWMNFQQLKLETADVFIFIGVWVDRILYWVLSNKEVKQHPLRSHQHRGGIEYQIGITDKNIKEFEKYLVKPKNIVEVIIKKAKE</sequence>
<reference evidence="2" key="1">
    <citation type="submission" date="2017-09" db="EMBL/GenBank/DDBJ databases">
        <title>Depth-based differentiation of microbial function through sediment-hosted aquifers and enrichment of novel symbionts in the deep terrestrial subsurface.</title>
        <authorList>
            <person name="Probst A.J."/>
            <person name="Ladd B."/>
            <person name="Jarett J.K."/>
            <person name="Geller-Mcgrath D.E."/>
            <person name="Sieber C.M.K."/>
            <person name="Emerson J.B."/>
            <person name="Anantharaman K."/>
            <person name="Thomas B.C."/>
            <person name="Malmstrom R."/>
            <person name="Stieglmeier M."/>
            <person name="Klingl A."/>
            <person name="Woyke T."/>
            <person name="Ryan C.M."/>
            <person name="Banfield J.F."/>
        </authorList>
    </citation>
    <scope>NUCLEOTIDE SEQUENCE [LARGE SCALE GENOMIC DNA]</scope>
</reference>
<evidence type="ECO:0000313" key="1">
    <source>
        <dbReference type="EMBL" id="PIS14469.1"/>
    </source>
</evidence>
<evidence type="ECO:0000313" key="2">
    <source>
        <dbReference type="Proteomes" id="UP000230775"/>
    </source>
</evidence>
<protein>
    <submittedName>
        <fullName evidence="1">Uncharacterized protein</fullName>
    </submittedName>
</protein>
<proteinExistence type="predicted"/>
<dbReference type="Proteomes" id="UP000230775">
    <property type="component" value="Unassembled WGS sequence"/>
</dbReference>
<name>A0A2H0WRC9_9BACT</name>
<accession>A0A2H0WRC9</accession>